<organism evidence="1 2">
    <name type="scientific">Oryza meyeriana var. granulata</name>
    <dbReference type="NCBI Taxonomy" id="110450"/>
    <lineage>
        <taxon>Eukaryota</taxon>
        <taxon>Viridiplantae</taxon>
        <taxon>Streptophyta</taxon>
        <taxon>Embryophyta</taxon>
        <taxon>Tracheophyta</taxon>
        <taxon>Spermatophyta</taxon>
        <taxon>Magnoliopsida</taxon>
        <taxon>Liliopsida</taxon>
        <taxon>Poales</taxon>
        <taxon>Poaceae</taxon>
        <taxon>BOP clade</taxon>
        <taxon>Oryzoideae</taxon>
        <taxon>Oryzeae</taxon>
        <taxon>Oryzinae</taxon>
        <taxon>Oryza</taxon>
        <taxon>Oryza meyeriana</taxon>
    </lineage>
</organism>
<evidence type="ECO:0000313" key="2">
    <source>
        <dbReference type="Proteomes" id="UP000479710"/>
    </source>
</evidence>
<accession>A0A6G1DWQ2</accession>
<reference evidence="1 2" key="1">
    <citation type="submission" date="2019-11" db="EMBL/GenBank/DDBJ databases">
        <title>Whole genome sequence of Oryza granulata.</title>
        <authorList>
            <person name="Li W."/>
        </authorList>
    </citation>
    <scope>NUCLEOTIDE SEQUENCE [LARGE SCALE GENOMIC DNA]</scope>
    <source>
        <strain evidence="2">cv. Menghai</strain>
        <tissue evidence="1">Leaf</tissue>
    </source>
</reference>
<gene>
    <name evidence="1" type="ORF">E2562_015074</name>
</gene>
<proteinExistence type="predicted"/>
<dbReference type="AlphaFoldDB" id="A0A6G1DWQ2"/>
<dbReference type="Proteomes" id="UP000479710">
    <property type="component" value="Unassembled WGS sequence"/>
</dbReference>
<name>A0A6G1DWQ2_9ORYZ</name>
<comment type="caution">
    <text evidence="1">The sequence shown here is derived from an EMBL/GenBank/DDBJ whole genome shotgun (WGS) entry which is preliminary data.</text>
</comment>
<evidence type="ECO:0000313" key="1">
    <source>
        <dbReference type="EMBL" id="KAF0916897.1"/>
    </source>
</evidence>
<dbReference type="EMBL" id="SPHZ02000005">
    <property type="protein sequence ID" value="KAF0916897.1"/>
    <property type="molecule type" value="Genomic_DNA"/>
</dbReference>
<sequence>MWTGRMRDGVDAALTWTTTSIDATRGATQAAMWTGRMRDGVDEALTWTTTSIDGAQEPHSLR</sequence>
<protein>
    <submittedName>
        <fullName evidence="1">Uncharacterized protein</fullName>
    </submittedName>
</protein>
<keyword evidence="2" id="KW-1185">Reference proteome</keyword>